<proteinExistence type="predicted"/>
<sequence length="531" mass="58659">MSHVALENALGLDQQFGGLDTNSSYNQNGGSIASKGYYIPLHLRNREATKGFYDKDSSGWSSSKDKDAYSSFGSHSNSRGKSSFFSDPGSGSRGSRGGRGGFGKYERGNSRWCNTGVNFEKYEDIQLRQQATTMGEIIMGNIELTRYTHPTPVQKHAFPIMKEKSDLMTCAQTGSGKTTAFLLPILSQIYFVGPGQALRAMKENGTYRHCKQYPISLVLAPARELAIQIYEEARKFSYQSRVHPCVVYCCADIGQQILDLECGCHLLVTTLGHFCKYLVLGEADQMLDMGFESQIHRIIEQDTIPSKGVHHTVMFSATFPKEIQMLAHDFLDEYIFLAIGRVGSTSENITQKVVWAEESDKQSFLLELLNATGKDSLTLVFVEIKKGADSLEDFLYHKGYACTSIHADQSQRDREEALYQFCSGKSPILMATTARGLDISNVKRYLGLATSFFNERNINITKDLLDLLVEANSRFSGGFGARDYRQSSGGSSSSFSSSHSSSSHSGGYGGFYNSDGYGGNYNSQGVDLWGN</sequence>
<dbReference type="GO" id="GO:0005524">
    <property type="term" value="F:ATP binding"/>
    <property type="evidence" value="ECO:0007669"/>
    <property type="project" value="UniProtKB-KW"/>
</dbReference>
<keyword evidence="2" id="KW-0547">Nucleotide-binding</keyword>
<dbReference type="InterPro" id="IPR027417">
    <property type="entry name" value="P-loop_NTPase"/>
</dbReference>
<dbReference type="InterPro" id="IPR001650">
    <property type="entry name" value="Helicase_C-like"/>
</dbReference>
<keyword evidence="3" id="KW-0378">Hydrolase</keyword>
<dbReference type="GO" id="GO:0003676">
    <property type="term" value="F:nucleic acid binding"/>
    <property type="evidence" value="ECO:0007669"/>
    <property type="project" value="InterPro"/>
</dbReference>
<gene>
    <name evidence="8" type="ORF">FD755_024233</name>
</gene>
<feature type="compositionally biased region" description="Low complexity" evidence="6">
    <location>
        <begin position="80"/>
        <end position="90"/>
    </location>
</feature>
<dbReference type="CDD" id="cd18787">
    <property type="entry name" value="SF2_C_DEAD"/>
    <property type="match status" value="1"/>
</dbReference>
<dbReference type="PANTHER" id="PTHR47958">
    <property type="entry name" value="ATP-DEPENDENT RNA HELICASE DBP3"/>
    <property type="match status" value="1"/>
</dbReference>
<evidence type="ECO:0000313" key="9">
    <source>
        <dbReference type="Proteomes" id="UP000326062"/>
    </source>
</evidence>
<dbReference type="SMART" id="SM00487">
    <property type="entry name" value="DEXDc"/>
    <property type="match status" value="1"/>
</dbReference>
<name>A0A5N3VAG0_MUNRE</name>
<accession>A0A5N3VAG0</accession>
<dbReference type="SUPFAM" id="SSF52540">
    <property type="entry name" value="P-loop containing nucleoside triphosphate hydrolases"/>
    <property type="match status" value="2"/>
</dbReference>
<evidence type="ECO:0000313" key="8">
    <source>
        <dbReference type="EMBL" id="KAB0346122.1"/>
    </source>
</evidence>
<dbReference type="GO" id="GO:0003724">
    <property type="term" value="F:RNA helicase activity"/>
    <property type="evidence" value="ECO:0007669"/>
    <property type="project" value="UniProtKB-EC"/>
</dbReference>
<organism evidence="8 9">
    <name type="scientific">Muntiacus reevesi</name>
    <name type="common">Reeves' muntjac</name>
    <name type="synonym">Cervus reevesi</name>
    <dbReference type="NCBI Taxonomy" id="9886"/>
    <lineage>
        <taxon>Eukaryota</taxon>
        <taxon>Metazoa</taxon>
        <taxon>Chordata</taxon>
        <taxon>Craniata</taxon>
        <taxon>Vertebrata</taxon>
        <taxon>Euteleostomi</taxon>
        <taxon>Mammalia</taxon>
        <taxon>Eutheria</taxon>
        <taxon>Laurasiatheria</taxon>
        <taxon>Artiodactyla</taxon>
        <taxon>Ruminantia</taxon>
        <taxon>Pecora</taxon>
        <taxon>Cervidae</taxon>
        <taxon>Muntiacinae</taxon>
        <taxon>Muntiacus</taxon>
    </lineage>
</organism>
<keyword evidence="9" id="KW-1185">Reference proteome</keyword>
<evidence type="ECO:0000256" key="6">
    <source>
        <dbReference type="SAM" id="MobiDB-lite"/>
    </source>
</evidence>
<dbReference type="Gene3D" id="3.40.50.300">
    <property type="entry name" value="P-loop containing nucleotide triphosphate hydrolases"/>
    <property type="match status" value="2"/>
</dbReference>
<dbReference type="Pfam" id="PF00271">
    <property type="entry name" value="Helicase_C"/>
    <property type="match status" value="1"/>
</dbReference>
<dbReference type="PROSITE" id="PS51192">
    <property type="entry name" value="HELICASE_ATP_BIND_1"/>
    <property type="match status" value="1"/>
</dbReference>
<reference evidence="8 9" key="1">
    <citation type="submission" date="2019-06" db="EMBL/GenBank/DDBJ databases">
        <title>Discovery of a novel chromosome fission-fusion reversal in muntjac.</title>
        <authorList>
            <person name="Mudd A.B."/>
            <person name="Bredeson J.V."/>
            <person name="Baum R."/>
            <person name="Hockemeyer D."/>
            <person name="Rokhsar D.S."/>
        </authorList>
    </citation>
    <scope>NUCLEOTIDE SEQUENCE [LARGE SCALE GENOMIC DNA]</scope>
    <source>
        <strain evidence="8">UCam_UCB_Mr</strain>
        <tissue evidence="8">Fibroblast cell line</tissue>
    </source>
</reference>
<feature type="region of interest" description="Disordered" evidence="6">
    <location>
        <begin position="54"/>
        <end position="103"/>
    </location>
</feature>
<evidence type="ECO:0000256" key="1">
    <source>
        <dbReference type="ARBA" id="ARBA00012552"/>
    </source>
</evidence>
<protein>
    <recommendedName>
        <fullName evidence="1">RNA helicase</fullName>
        <ecNumber evidence="1">3.6.4.13</ecNumber>
    </recommendedName>
</protein>
<evidence type="ECO:0000256" key="3">
    <source>
        <dbReference type="ARBA" id="ARBA00022801"/>
    </source>
</evidence>
<dbReference type="InterPro" id="IPR011545">
    <property type="entry name" value="DEAD/DEAH_box_helicase_dom"/>
</dbReference>
<dbReference type="GO" id="GO:0016787">
    <property type="term" value="F:hydrolase activity"/>
    <property type="evidence" value="ECO:0007669"/>
    <property type="project" value="UniProtKB-KW"/>
</dbReference>
<evidence type="ECO:0000256" key="2">
    <source>
        <dbReference type="ARBA" id="ARBA00022741"/>
    </source>
</evidence>
<evidence type="ECO:0000259" key="7">
    <source>
        <dbReference type="PROSITE" id="PS51192"/>
    </source>
</evidence>
<keyword evidence="5" id="KW-0067">ATP-binding</keyword>
<evidence type="ECO:0000256" key="4">
    <source>
        <dbReference type="ARBA" id="ARBA00022806"/>
    </source>
</evidence>
<dbReference type="EMBL" id="VCEB01002072">
    <property type="protein sequence ID" value="KAB0346122.1"/>
    <property type="molecule type" value="Genomic_DNA"/>
</dbReference>
<dbReference type="EC" id="3.6.4.13" evidence="1"/>
<feature type="domain" description="Helicase ATP-binding" evidence="7">
    <location>
        <begin position="158"/>
        <end position="337"/>
    </location>
</feature>
<dbReference type="InterPro" id="IPR014001">
    <property type="entry name" value="Helicase_ATP-bd"/>
</dbReference>
<keyword evidence="4" id="KW-0347">Helicase</keyword>
<feature type="compositionally biased region" description="Basic and acidic residues" evidence="6">
    <location>
        <begin position="54"/>
        <end position="68"/>
    </location>
</feature>
<feature type="compositionally biased region" description="Gly residues" evidence="6">
    <location>
        <begin position="91"/>
        <end position="103"/>
    </location>
</feature>
<dbReference type="Proteomes" id="UP000326062">
    <property type="component" value="Unassembled WGS sequence"/>
</dbReference>
<dbReference type="Pfam" id="PF00270">
    <property type="entry name" value="DEAD"/>
    <property type="match status" value="1"/>
</dbReference>
<comment type="caution">
    <text evidence="8">The sequence shown here is derived from an EMBL/GenBank/DDBJ whole genome shotgun (WGS) entry which is preliminary data.</text>
</comment>
<dbReference type="AlphaFoldDB" id="A0A5N3VAG0"/>
<evidence type="ECO:0000256" key="5">
    <source>
        <dbReference type="ARBA" id="ARBA00022840"/>
    </source>
</evidence>